<evidence type="ECO:0000256" key="2">
    <source>
        <dbReference type="SAM" id="SignalP"/>
    </source>
</evidence>
<evidence type="ECO:0000259" key="3">
    <source>
        <dbReference type="Pfam" id="PF18962"/>
    </source>
</evidence>
<sequence length="118" mass="13490">MKQLLFSIFFLITFLGLSSSTLKAQNVRDYIGNQQKSDDALVVAYPNPAKDFIVLKTKNPLTRVKSVTFYSIVGAQVMEVFPNSNYVEIRLDKLIYGKYLIKYTLSDNTQQVTQIIKQ</sequence>
<reference evidence="5" key="2">
    <citation type="submission" date="2023-01" db="EMBL/GenBank/DDBJ databases">
        <title>Genome-based studies on antimicrobial resistance profiles of Riemerella anatipestifer in China, 1994 to 2021.</title>
        <authorList>
            <person name="Yang Z."/>
            <person name="Zhu D."/>
        </authorList>
    </citation>
    <scope>NUCLEOTIDE SEQUENCE</scope>
    <source>
        <strain evidence="5">RCAD1218</strain>
    </source>
</reference>
<reference evidence="4" key="1">
    <citation type="submission" date="2022-10" db="EMBL/GenBank/DDBJ databases">
        <title>Sifting through the core-genome to identify putative cross-protective antigens against Riemerella anatipestifer.</title>
        <authorList>
            <person name="Zheng X."/>
            <person name="Zhang W."/>
        </authorList>
    </citation>
    <scope>NUCLEOTIDE SEQUENCE</scope>
    <source>
        <strain evidence="4">ZWRA178</strain>
    </source>
</reference>
<keyword evidence="1 2" id="KW-0732">Signal</keyword>
<dbReference type="EMBL" id="JAQZHK010000006">
    <property type="protein sequence ID" value="MDY3513153.1"/>
    <property type="molecule type" value="Genomic_DNA"/>
</dbReference>
<dbReference type="GeneID" id="93717729"/>
<name>A0AAP3AM61_RIEAN</name>
<evidence type="ECO:0000313" key="4">
    <source>
        <dbReference type="EMBL" id="MCW0523146.1"/>
    </source>
</evidence>
<proteinExistence type="predicted"/>
<organism evidence="4 6">
    <name type="scientific">Riemerella anatipestifer</name>
    <name type="common">Moraxella anatipestifer</name>
    <dbReference type="NCBI Taxonomy" id="34085"/>
    <lineage>
        <taxon>Bacteria</taxon>
        <taxon>Pseudomonadati</taxon>
        <taxon>Bacteroidota</taxon>
        <taxon>Flavobacteriia</taxon>
        <taxon>Flavobacteriales</taxon>
        <taxon>Weeksellaceae</taxon>
        <taxon>Riemerella</taxon>
    </lineage>
</organism>
<dbReference type="EMBL" id="JAOZYT010000008">
    <property type="protein sequence ID" value="MCW0523146.1"/>
    <property type="molecule type" value="Genomic_DNA"/>
</dbReference>
<accession>A0AAP3AM61</accession>
<feature type="domain" description="Secretion system C-terminal sorting" evidence="3">
    <location>
        <begin position="45"/>
        <end position="113"/>
    </location>
</feature>
<gene>
    <name evidence="4" type="ORF">OKE68_02290</name>
    <name evidence="5" type="ORF">PG303_08000</name>
</gene>
<dbReference type="InterPro" id="IPR026444">
    <property type="entry name" value="Secre_tail"/>
</dbReference>
<feature type="signal peptide" evidence="2">
    <location>
        <begin position="1"/>
        <end position="24"/>
    </location>
</feature>
<evidence type="ECO:0000256" key="1">
    <source>
        <dbReference type="ARBA" id="ARBA00022729"/>
    </source>
</evidence>
<dbReference type="AlphaFoldDB" id="A0AAP3AM61"/>
<dbReference type="Pfam" id="PF18962">
    <property type="entry name" value="Por_Secre_tail"/>
    <property type="match status" value="1"/>
</dbReference>
<dbReference type="RefSeq" id="WP_004918713.1">
    <property type="nucleotide sequence ID" value="NZ_CP029760.1"/>
</dbReference>
<dbReference type="Proteomes" id="UP001207440">
    <property type="component" value="Unassembled WGS sequence"/>
</dbReference>
<comment type="caution">
    <text evidence="4">The sequence shown here is derived from an EMBL/GenBank/DDBJ whole genome shotgun (WGS) entry which is preliminary data.</text>
</comment>
<evidence type="ECO:0000313" key="5">
    <source>
        <dbReference type="EMBL" id="MDY3513153.1"/>
    </source>
</evidence>
<evidence type="ECO:0000313" key="6">
    <source>
        <dbReference type="Proteomes" id="UP001207440"/>
    </source>
</evidence>
<dbReference type="NCBIfam" id="TIGR04183">
    <property type="entry name" value="Por_Secre_tail"/>
    <property type="match status" value="1"/>
</dbReference>
<feature type="chain" id="PRO_5042796813" evidence="2">
    <location>
        <begin position="25"/>
        <end position="118"/>
    </location>
</feature>
<protein>
    <submittedName>
        <fullName evidence="4">T9SS type A sorting domain-containing protein</fullName>
    </submittedName>
</protein>
<dbReference type="Proteomes" id="UP001284033">
    <property type="component" value="Unassembled WGS sequence"/>
</dbReference>